<organism evidence="2 3">
    <name type="scientific">Oceanobacter antarcticus</name>
    <dbReference type="NCBI Taxonomy" id="3133425"/>
    <lineage>
        <taxon>Bacteria</taxon>
        <taxon>Pseudomonadati</taxon>
        <taxon>Pseudomonadota</taxon>
        <taxon>Gammaproteobacteria</taxon>
        <taxon>Oceanospirillales</taxon>
        <taxon>Oceanospirillaceae</taxon>
        <taxon>Oceanobacter</taxon>
    </lineage>
</organism>
<dbReference type="InterPro" id="IPR011008">
    <property type="entry name" value="Dimeric_a/b-barrel"/>
</dbReference>
<comment type="caution">
    <text evidence="2">The sequence shown here is derived from an EMBL/GenBank/DDBJ whole genome shotgun (WGS) entry which is preliminary data.</text>
</comment>
<dbReference type="Pfam" id="PF03992">
    <property type="entry name" value="ABM"/>
    <property type="match status" value="1"/>
</dbReference>
<dbReference type="RefSeq" id="WP_305453086.1">
    <property type="nucleotide sequence ID" value="NZ_JBBKTX010000001.1"/>
</dbReference>
<feature type="domain" description="ABM" evidence="1">
    <location>
        <begin position="5"/>
        <end position="95"/>
    </location>
</feature>
<keyword evidence="3" id="KW-1185">Reference proteome</keyword>
<dbReference type="Gene3D" id="3.30.70.100">
    <property type="match status" value="1"/>
</dbReference>
<gene>
    <name evidence="2" type="ORF">WG929_00130</name>
</gene>
<dbReference type="Proteomes" id="UP001620597">
    <property type="component" value="Unassembled WGS sequence"/>
</dbReference>
<keyword evidence="2" id="KW-0503">Monooxygenase</keyword>
<protein>
    <submittedName>
        <fullName evidence="2">Antibiotic biosynthesis monooxygenase</fullName>
    </submittedName>
</protein>
<evidence type="ECO:0000259" key="1">
    <source>
        <dbReference type="PROSITE" id="PS51725"/>
    </source>
</evidence>
<proteinExistence type="predicted"/>
<dbReference type="EMBL" id="JBBKTX010000001">
    <property type="protein sequence ID" value="MFK4750802.1"/>
    <property type="molecule type" value="Genomic_DNA"/>
</dbReference>
<dbReference type="InterPro" id="IPR007138">
    <property type="entry name" value="ABM_dom"/>
</dbReference>
<evidence type="ECO:0000313" key="3">
    <source>
        <dbReference type="Proteomes" id="UP001620597"/>
    </source>
</evidence>
<dbReference type="PROSITE" id="PS51725">
    <property type="entry name" value="ABM"/>
    <property type="match status" value="1"/>
</dbReference>
<sequence length="95" mass="10833">MSDYIAMTAVIEARTGCAEALEKQLPEFEKVTNDEPGCVEFRFFKAAEKPNQFILWEIFTSQESLATHMNADYTKDLFALDLIQSTQVIKHSKVI</sequence>
<dbReference type="SUPFAM" id="SSF54909">
    <property type="entry name" value="Dimeric alpha+beta barrel"/>
    <property type="match status" value="1"/>
</dbReference>
<reference evidence="2 3" key="1">
    <citation type="submission" date="2024-03" db="EMBL/GenBank/DDBJ databases">
        <title>High-quality draft genome sequence of Oceanobacter sp. wDCs-4.</title>
        <authorList>
            <person name="Dong C."/>
        </authorList>
    </citation>
    <scope>NUCLEOTIDE SEQUENCE [LARGE SCALE GENOMIC DNA]</scope>
    <source>
        <strain evidence="3">wDCs-4</strain>
    </source>
</reference>
<dbReference type="GO" id="GO:0004497">
    <property type="term" value="F:monooxygenase activity"/>
    <property type="evidence" value="ECO:0007669"/>
    <property type="project" value="UniProtKB-KW"/>
</dbReference>
<accession>A0ABW8NCZ7</accession>
<keyword evidence="2" id="KW-0560">Oxidoreductase</keyword>
<name>A0ABW8NCZ7_9GAMM</name>
<evidence type="ECO:0000313" key="2">
    <source>
        <dbReference type="EMBL" id="MFK4750802.1"/>
    </source>
</evidence>